<accession>A0A811QSI7</accession>
<protein>
    <submittedName>
        <fullName evidence="1">Uncharacterized protein</fullName>
    </submittedName>
</protein>
<gene>
    <name evidence="1" type="ORF">NCGR_LOCUS45412</name>
</gene>
<sequence>MAVAVSDQKIMWYFSAPTPFLFLKLKLIVVNQAPDFTEAVVTPIVSTGRTEACWLPSTRAATEGERQEVRRVAGPQRKVPFEGPICPVLANLQTIFLSTKLIVLFSVVPLGPMRAHRPVFTILKNKVHLFRDSCLFDVVGRLMKMDHTIESSTFVDFDDGPLKESKCYELDLLESDYALTNMDLCAPIIIETSLENDLLVKMDEISVKQHRLLCLLDQSKWLNDDILTVQCGHISEYAENTCHSQRMQIIYSILVSAGTVWDRYMMVTTWSAIGGSCRWEKTWRWSS</sequence>
<keyword evidence="2" id="KW-1185">Reference proteome</keyword>
<name>A0A811QSI7_9POAL</name>
<evidence type="ECO:0000313" key="2">
    <source>
        <dbReference type="Proteomes" id="UP000604825"/>
    </source>
</evidence>
<dbReference type="EMBL" id="CAJGYO010000012">
    <property type="protein sequence ID" value="CAD6262032.1"/>
    <property type="molecule type" value="Genomic_DNA"/>
</dbReference>
<reference evidence="1" key="1">
    <citation type="submission" date="2020-10" db="EMBL/GenBank/DDBJ databases">
        <authorList>
            <person name="Han B."/>
            <person name="Lu T."/>
            <person name="Zhao Q."/>
            <person name="Huang X."/>
            <person name="Zhao Y."/>
        </authorList>
    </citation>
    <scope>NUCLEOTIDE SEQUENCE</scope>
</reference>
<dbReference type="Proteomes" id="UP000604825">
    <property type="component" value="Unassembled WGS sequence"/>
</dbReference>
<dbReference type="AlphaFoldDB" id="A0A811QSI7"/>
<evidence type="ECO:0000313" key="1">
    <source>
        <dbReference type="EMBL" id="CAD6262032.1"/>
    </source>
</evidence>
<proteinExistence type="predicted"/>
<comment type="caution">
    <text evidence="1">The sequence shown here is derived from an EMBL/GenBank/DDBJ whole genome shotgun (WGS) entry which is preliminary data.</text>
</comment>
<organism evidence="1 2">
    <name type="scientific">Miscanthus lutarioriparius</name>
    <dbReference type="NCBI Taxonomy" id="422564"/>
    <lineage>
        <taxon>Eukaryota</taxon>
        <taxon>Viridiplantae</taxon>
        <taxon>Streptophyta</taxon>
        <taxon>Embryophyta</taxon>
        <taxon>Tracheophyta</taxon>
        <taxon>Spermatophyta</taxon>
        <taxon>Magnoliopsida</taxon>
        <taxon>Liliopsida</taxon>
        <taxon>Poales</taxon>
        <taxon>Poaceae</taxon>
        <taxon>PACMAD clade</taxon>
        <taxon>Panicoideae</taxon>
        <taxon>Andropogonodae</taxon>
        <taxon>Andropogoneae</taxon>
        <taxon>Saccharinae</taxon>
        <taxon>Miscanthus</taxon>
    </lineage>
</organism>